<dbReference type="SMART" id="SM00387">
    <property type="entry name" value="HATPase_c"/>
    <property type="match status" value="1"/>
</dbReference>
<dbReference type="InterPro" id="IPR036890">
    <property type="entry name" value="HATPase_C_sf"/>
</dbReference>
<dbReference type="FunFam" id="3.30.565.10:FF:000006">
    <property type="entry name" value="Sensor histidine kinase WalK"/>
    <property type="match status" value="1"/>
</dbReference>
<dbReference type="SUPFAM" id="SSF47384">
    <property type="entry name" value="Homodimeric domain of signal transducing histidine kinase"/>
    <property type="match status" value="1"/>
</dbReference>
<dbReference type="CDD" id="cd00075">
    <property type="entry name" value="HATPase"/>
    <property type="match status" value="1"/>
</dbReference>
<dbReference type="GO" id="GO:0005886">
    <property type="term" value="C:plasma membrane"/>
    <property type="evidence" value="ECO:0007669"/>
    <property type="project" value="TreeGrafter"/>
</dbReference>
<comment type="catalytic activity">
    <reaction evidence="1">
        <text>ATP + protein L-histidine = ADP + protein N-phospho-L-histidine.</text>
        <dbReference type="EC" id="2.7.13.3"/>
    </reaction>
</comment>
<feature type="domain" description="Histidine kinase" evidence="8">
    <location>
        <begin position="112"/>
        <end position="325"/>
    </location>
</feature>
<evidence type="ECO:0000256" key="4">
    <source>
        <dbReference type="ARBA" id="ARBA00022679"/>
    </source>
</evidence>
<keyword evidence="5" id="KW-0418">Kinase</keyword>
<name>A0A1J5SWG3_9ZZZZ</name>
<evidence type="ECO:0000256" key="1">
    <source>
        <dbReference type="ARBA" id="ARBA00000085"/>
    </source>
</evidence>
<evidence type="ECO:0000256" key="3">
    <source>
        <dbReference type="ARBA" id="ARBA00022553"/>
    </source>
</evidence>
<dbReference type="GO" id="GO:0000155">
    <property type="term" value="F:phosphorelay sensor kinase activity"/>
    <property type="evidence" value="ECO:0007669"/>
    <property type="project" value="InterPro"/>
</dbReference>
<dbReference type="SUPFAM" id="SSF55874">
    <property type="entry name" value="ATPase domain of HSP90 chaperone/DNA topoisomerase II/histidine kinase"/>
    <property type="match status" value="1"/>
</dbReference>
<keyword evidence="4 9" id="KW-0808">Transferase</keyword>
<evidence type="ECO:0000256" key="6">
    <source>
        <dbReference type="ARBA" id="ARBA00023012"/>
    </source>
</evidence>
<dbReference type="InterPro" id="IPR004358">
    <property type="entry name" value="Sig_transdc_His_kin-like_C"/>
</dbReference>
<dbReference type="GO" id="GO:0016036">
    <property type="term" value="P:cellular response to phosphate starvation"/>
    <property type="evidence" value="ECO:0007669"/>
    <property type="project" value="TreeGrafter"/>
</dbReference>
<dbReference type="Pfam" id="PF00512">
    <property type="entry name" value="HisKA"/>
    <property type="match status" value="1"/>
</dbReference>
<dbReference type="Gene3D" id="3.30.565.10">
    <property type="entry name" value="Histidine kinase-like ATPase, C-terminal domain"/>
    <property type="match status" value="1"/>
</dbReference>
<keyword evidence="7" id="KW-0812">Transmembrane</keyword>
<feature type="transmembrane region" description="Helical" evidence="7">
    <location>
        <begin position="74"/>
        <end position="93"/>
    </location>
</feature>
<dbReference type="Gene3D" id="1.10.287.130">
    <property type="match status" value="1"/>
</dbReference>
<evidence type="ECO:0000313" key="9">
    <source>
        <dbReference type="EMBL" id="OIR08392.1"/>
    </source>
</evidence>
<evidence type="ECO:0000256" key="5">
    <source>
        <dbReference type="ARBA" id="ARBA00022777"/>
    </source>
</evidence>
<feature type="transmembrane region" description="Helical" evidence="7">
    <location>
        <begin position="9"/>
        <end position="32"/>
    </location>
</feature>
<dbReference type="EC" id="2.7.13.3" evidence="2"/>
<dbReference type="InterPro" id="IPR036097">
    <property type="entry name" value="HisK_dim/P_sf"/>
</dbReference>
<dbReference type="EMBL" id="MLJW01000032">
    <property type="protein sequence ID" value="OIR08392.1"/>
    <property type="molecule type" value="Genomic_DNA"/>
</dbReference>
<dbReference type="AlphaFoldDB" id="A0A1J5SWG3"/>
<organism evidence="9">
    <name type="scientific">mine drainage metagenome</name>
    <dbReference type="NCBI Taxonomy" id="410659"/>
    <lineage>
        <taxon>unclassified sequences</taxon>
        <taxon>metagenomes</taxon>
        <taxon>ecological metagenomes</taxon>
    </lineage>
</organism>
<dbReference type="PROSITE" id="PS50109">
    <property type="entry name" value="HIS_KIN"/>
    <property type="match status" value="1"/>
</dbReference>
<dbReference type="SMART" id="SM00388">
    <property type="entry name" value="HisKA"/>
    <property type="match status" value="1"/>
</dbReference>
<proteinExistence type="predicted"/>
<dbReference type="InterPro" id="IPR003594">
    <property type="entry name" value="HATPase_dom"/>
</dbReference>
<dbReference type="InterPro" id="IPR050351">
    <property type="entry name" value="BphY/WalK/GraS-like"/>
</dbReference>
<comment type="caution">
    <text evidence="9">The sequence shown here is derived from an EMBL/GenBank/DDBJ whole genome shotgun (WGS) entry which is preliminary data.</text>
</comment>
<dbReference type="CDD" id="cd00082">
    <property type="entry name" value="HisKA"/>
    <property type="match status" value="1"/>
</dbReference>
<reference evidence="9" key="1">
    <citation type="submission" date="2016-10" db="EMBL/GenBank/DDBJ databases">
        <title>Sequence of Gallionella enrichment culture.</title>
        <authorList>
            <person name="Poehlein A."/>
            <person name="Muehling M."/>
            <person name="Daniel R."/>
        </authorList>
    </citation>
    <scope>NUCLEOTIDE SEQUENCE</scope>
</reference>
<dbReference type="Pfam" id="PF02518">
    <property type="entry name" value="HATPase_c"/>
    <property type="match status" value="1"/>
</dbReference>
<dbReference type="PANTHER" id="PTHR45453">
    <property type="entry name" value="PHOSPHATE REGULON SENSOR PROTEIN PHOR"/>
    <property type="match status" value="1"/>
</dbReference>
<dbReference type="InterPro" id="IPR003661">
    <property type="entry name" value="HisK_dim/P_dom"/>
</dbReference>
<dbReference type="PRINTS" id="PR00344">
    <property type="entry name" value="BCTRLSENSOR"/>
</dbReference>
<accession>A0A1J5SWG3</accession>
<evidence type="ECO:0000256" key="2">
    <source>
        <dbReference type="ARBA" id="ARBA00012438"/>
    </source>
</evidence>
<evidence type="ECO:0000256" key="7">
    <source>
        <dbReference type="SAM" id="Phobius"/>
    </source>
</evidence>
<dbReference type="InterPro" id="IPR005467">
    <property type="entry name" value="His_kinase_dom"/>
</dbReference>
<keyword evidence="3" id="KW-0597">Phosphoprotein</keyword>
<dbReference type="GO" id="GO:0004721">
    <property type="term" value="F:phosphoprotein phosphatase activity"/>
    <property type="evidence" value="ECO:0007669"/>
    <property type="project" value="TreeGrafter"/>
</dbReference>
<keyword evidence="7" id="KW-0472">Membrane</keyword>
<gene>
    <name evidence="9" type="primary">phoR_5</name>
    <name evidence="9" type="ORF">GALL_95600</name>
</gene>
<keyword evidence="7" id="KW-1133">Transmembrane helix</keyword>
<keyword evidence="6" id="KW-0902">Two-component regulatory system</keyword>
<dbReference type="PANTHER" id="PTHR45453:SF1">
    <property type="entry name" value="PHOSPHATE REGULON SENSOR PROTEIN PHOR"/>
    <property type="match status" value="1"/>
</dbReference>
<evidence type="ECO:0000259" key="8">
    <source>
        <dbReference type="PROSITE" id="PS50109"/>
    </source>
</evidence>
<protein>
    <recommendedName>
        <fullName evidence="2">histidine kinase</fullName>
        <ecNumber evidence="2">2.7.13.3</ecNumber>
    </recommendedName>
</protein>
<sequence length="325" mass="37455">MSLFSKHKLVVLTSVYWLMLFYILAALFWWFIALNHQNKIMADLRLQDVQKNDPQFAQKQNKIIAEKKRKTAQYIGEGTIFLALILVGAVFVYRATRRQIKLSQQQQNFMMAVTHELKTPIAVTRLNLETLLKRKLETDKQERLISHTIQETDRLNVLCNNILLASQLEAGSYRITKQEINLSELIHSCASDFKTRFPQRKIDTIVQENIYIESEELLLQMLVNNLIDNALKYSPKESIVVVSLNEADNKIKLQVSNEGNSLTDDEKKKVFKKFYRTGNENTRKTKGTGLGLYLCRKIMEDHNGKIVVADNQPSGTIFTATFHSS</sequence>